<dbReference type="EMBL" id="CP003359">
    <property type="protein sequence ID" value="AGB41930.1"/>
    <property type="molecule type" value="Genomic_DNA"/>
</dbReference>
<comment type="subunit">
    <text evidence="2 10">Homodimer.</text>
</comment>
<dbReference type="InterPro" id="IPR029001">
    <property type="entry name" value="ITPase-like_fam"/>
</dbReference>
<dbReference type="GO" id="GO:0046872">
    <property type="term" value="F:metal ion binding"/>
    <property type="evidence" value="ECO:0007669"/>
    <property type="project" value="UniProtKB-KW"/>
</dbReference>
<feature type="binding site" evidence="10">
    <location>
        <position position="70"/>
    </location>
    <ligand>
        <name>substrate</name>
    </ligand>
</feature>
<reference evidence="13" key="1">
    <citation type="submission" date="2012-02" db="EMBL/GenBank/DDBJ databases">
        <title>The complete genome of Halobacteroides halobius DSM 5150.</title>
        <authorList>
            <person name="Lucas S."/>
            <person name="Copeland A."/>
            <person name="Lapidus A."/>
            <person name="Glavina del Rio T."/>
            <person name="Dalin E."/>
            <person name="Tice H."/>
            <person name="Bruce D."/>
            <person name="Goodwin L."/>
            <person name="Pitluck S."/>
            <person name="Peters L."/>
            <person name="Mikhailova N."/>
            <person name="Gu W."/>
            <person name="Kyrpides N."/>
            <person name="Mavromatis K."/>
            <person name="Ivanova N."/>
            <person name="Brettin T."/>
            <person name="Detter J.C."/>
            <person name="Han C."/>
            <person name="Larimer F."/>
            <person name="Land M."/>
            <person name="Hauser L."/>
            <person name="Markowitz V."/>
            <person name="Cheng J.-F."/>
            <person name="Hugenholtz P."/>
            <person name="Woyke T."/>
            <person name="Wu D."/>
            <person name="Tindall B."/>
            <person name="Pomrenke H."/>
            <person name="Brambilla E."/>
            <person name="Klenk H.-P."/>
            <person name="Eisen J.A."/>
        </authorList>
    </citation>
    <scope>NUCLEOTIDE SEQUENCE [LARGE SCALE GENOMIC DNA]</scope>
    <source>
        <strain evidence="13">ATCC 35273 / DSM 5150 / MD-1</strain>
    </source>
</reference>
<dbReference type="GO" id="GO:0000166">
    <property type="term" value="F:nucleotide binding"/>
    <property type="evidence" value="ECO:0007669"/>
    <property type="project" value="UniProtKB-KW"/>
</dbReference>
<comment type="caution">
    <text evidence="10">Lacks conserved residue(s) required for the propagation of feature annotation.</text>
</comment>
<feature type="binding site" evidence="10">
    <location>
        <position position="175"/>
    </location>
    <ligand>
        <name>substrate</name>
    </ligand>
</feature>
<evidence type="ECO:0000256" key="8">
    <source>
        <dbReference type="ARBA" id="ARBA00051875"/>
    </source>
</evidence>
<dbReference type="GO" id="GO:0009146">
    <property type="term" value="P:purine nucleoside triphosphate catabolic process"/>
    <property type="evidence" value="ECO:0007669"/>
    <property type="project" value="UniProtKB-UniRule"/>
</dbReference>
<keyword evidence="5 10" id="KW-0378">Hydrolase</keyword>
<comment type="catalytic activity">
    <reaction evidence="9 10">
        <text>XTP + H2O = XMP + diphosphate + H(+)</text>
        <dbReference type="Rhea" id="RHEA:28610"/>
        <dbReference type="ChEBI" id="CHEBI:15377"/>
        <dbReference type="ChEBI" id="CHEBI:15378"/>
        <dbReference type="ChEBI" id="CHEBI:33019"/>
        <dbReference type="ChEBI" id="CHEBI:57464"/>
        <dbReference type="ChEBI" id="CHEBI:61314"/>
        <dbReference type="EC" id="3.6.1.66"/>
    </reaction>
</comment>
<accession>L0KBL3</accession>
<dbReference type="RefSeq" id="WP_015327644.1">
    <property type="nucleotide sequence ID" value="NC_019978.1"/>
</dbReference>
<evidence type="ECO:0000313" key="12">
    <source>
        <dbReference type="EMBL" id="AGB41930.1"/>
    </source>
</evidence>
<dbReference type="CDD" id="cd00515">
    <property type="entry name" value="HAM1"/>
    <property type="match status" value="1"/>
</dbReference>
<name>L0KBL3_HALHC</name>
<dbReference type="GO" id="GO:0005829">
    <property type="term" value="C:cytosol"/>
    <property type="evidence" value="ECO:0007669"/>
    <property type="project" value="TreeGrafter"/>
</dbReference>
<comment type="catalytic activity">
    <reaction evidence="10">
        <text>ITP + H2O = IMP + diphosphate + H(+)</text>
        <dbReference type="Rhea" id="RHEA:29399"/>
        <dbReference type="ChEBI" id="CHEBI:15377"/>
        <dbReference type="ChEBI" id="CHEBI:15378"/>
        <dbReference type="ChEBI" id="CHEBI:33019"/>
        <dbReference type="ChEBI" id="CHEBI:58053"/>
        <dbReference type="ChEBI" id="CHEBI:61402"/>
        <dbReference type="EC" id="3.6.1.66"/>
    </reaction>
</comment>
<dbReference type="HOGENOM" id="CLU_082080_0_2_9"/>
<dbReference type="STRING" id="748449.Halha_2032"/>
<evidence type="ECO:0000256" key="7">
    <source>
        <dbReference type="ARBA" id="ARBA00023080"/>
    </source>
</evidence>
<sequence>MKLFLATGNEHKIKEMKQMLSNTKIKVLCKDDFAKLPEVIEDKETFKGNALKKARKLCDYLQLPTIADDSGLVVDVLDGQPGVYSARFAGQDASDKENNDKLLKLLEGVKEEKRLAHFTCAMAFVTPEGREEIVIGKSAGKIALAPHGKAGFGYDPLFIPQGYDKSFAQLGSKIKNKISHRANALVKMKQILLEYR</sequence>
<keyword evidence="3 10" id="KW-0479">Metal-binding</keyword>
<dbReference type="NCBIfam" id="TIGR00042">
    <property type="entry name" value="RdgB/HAM1 family non-canonical purine NTP pyrophosphatase"/>
    <property type="match status" value="1"/>
</dbReference>
<dbReference type="GO" id="GO:0035870">
    <property type="term" value="F:dITP diphosphatase activity"/>
    <property type="evidence" value="ECO:0007669"/>
    <property type="project" value="UniProtKB-UniRule"/>
</dbReference>
<feature type="active site" description="Proton acceptor" evidence="10">
    <location>
        <position position="69"/>
    </location>
</feature>
<dbReference type="GO" id="GO:0036220">
    <property type="term" value="F:ITP diphosphatase activity"/>
    <property type="evidence" value="ECO:0007669"/>
    <property type="project" value="UniProtKB-UniRule"/>
</dbReference>
<dbReference type="KEGG" id="hhl:Halha_2032"/>
<evidence type="ECO:0000256" key="4">
    <source>
        <dbReference type="ARBA" id="ARBA00022741"/>
    </source>
</evidence>
<dbReference type="PANTHER" id="PTHR11067:SF9">
    <property type="entry name" value="INOSINE TRIPHOSPHATE PYROPHOSPHATASE"/>
    <property type="match status" value="1"/>
</dbReference>
<evidence type="ECO:0000256" key="1">
    <source>
        <dbReference type="ARBA" id="ARBA00008023"/>
    </source>
</evidence>
<feature type="binding site" evidence="10">
    <location>
        <position position="69"/>
    </location>
    <ligand>
        <name>Mg(2+)</name>
        <dbReference type="ChEBI" id="CHEBI:18420"/>
    </ligand>
</feature>
<dbReference type="GO" id="GO:0009117">
    <property type="term" value="P:nucleotide metabolic process"/>
    <property type="evidence" value="ECO:0007669"/>
    <property type="project" value="UniProtKB-KW"/>
</dbReference>
<dbReference type="PANTHER" id="PTHR11067">
    <property type="entry name" value="INOSINE TRIPHOSPHATE PYROPHOSPHATASE/HAM1 PROTEIN"/>
    <property type="match status" value="1"/>
</dbReference>
<dbReference type="SUPFAM" id="SSF52972">
    <property type="entry name" value="ITPase-like"/>
    <property type="match status" value="1"/>
</dbReference>
<dbReference type="InterPro" id="IPR020922">
    <property type="entry name" value="dITP/XTP_pyrophosphatase"/>
</dbReference>
<evidence type="ECO:0000256" key="10">
    <source>
        <dbReference type="HAMAP-Rule" id="MF_01405"/>
    </source>
</evidence>
<keyword evidence="4 10" id="KW-0547">Nucleotide-binding</keyword>
<evidence type="ECO:0000256" key="11">
    <source>
        <dbReference type="RuleBase" id="RU003781"/>
    </source>
</evidence>
<dbReference type="PATRIC" id="fig|748449.3.peg.1958"/>
<comment type="catalytic activity">
    <reaction evidence="8 10">
        <text>dITP + H2O = dIMP + diphosphate + H(+)</text>
        <dbReference type="Rhea" id="RHEA:28342"/>
        <dbReference type="ChEBI" id="CHEBI:15377"/>
        <dbReference type="ChEBI" id="CHEBI:15378"/>
        <dbReference type="ChEBI" id="CHEBI:33019"/>
        <dbReference type="ChEBI" id="CHEBI:61194"/>
        <dbReference type="ChEBI" id="CHEBI:61382"/>
        <dbReference type="EC" id="3.6.1.66"/>
    </reaction>
</comment>
<keyword evidence="13" id="KW-1185">Reference proteome</keyword>
<evidence type="ECO:0000256" key="3">
    <source>
        <dbReference type="ARBA" id="ARBA00022723"/>
    </source>
</evidence>
<comment type="function">
    <text evidence="10">Pyrophosphatase that catalyzes the hydrolysis of nucleoside triphosphates to their monophosphate derivatives, with a high preference for the non-canonical purine nucleotides XTP (xanthosine triphosphate), dITP (deoxyinosine triphosphate) and ITP. Seems to function as a house-cleaning enzyme that removes non-canonical purine nucleotides from the nucleotide pool, thus preventing their incorporation into DNA/RNA and avoiding chromosomal lesions.</text>
</comment>
<feature type="binding site" evidence="10">
    <location>
        <begin position="152"/>
        <end position="155"/>
    </location>
    <ligand>
        <name>substrate</name>
    </ligand>
</feature>
<dbReference type="GO" id="GO:0036222">
    <property type="term" value="F:XTP diphosphatase activity"/>
    <property type="evidence" value="ECO:0007669"/>
    <property type="project" value="UniProtKB-UniRule"/>
</dbReference>
<feature type="binding site" evidence="10">
    <location>
        <begin position="7"/>
        <end position="12"/>
    </location>
    <ligand>
        <name>substrate</name>
    </ligand>
</feature>
<dbReference type="AlphaFoldDB" id="L0KBL3"/>
<keyword evidence="6 10" id="KW-0460">Magnesium</keyword>
<proteinExistence type="inferred from homology"/>
<dbReference type="Proteomes" id="UP000010880">
    <property type="component" value="Chromosome"/>
</dbReference>
<evidence type="ECO:0000256" key="6">
    <source>
        <dbReference type="ARBA" id="ARBA00022842"/>
    </source>
</evidence>
<dbReference type="OrthoDB" id="9807456at2"/>
<evidence type="ECO:0000256" key="9">
    <source>
        <dbReference type="ARBA" id="ARBA00052017"/>
    </source>
</evidence>
<gene>
    <name evidence="12" type="ordered locus">Halha_2032</name>
</gene>
<dbReference type="Gene3D" id="3.90.950.10">
    <property type="match status" value="1"/>
</dbReference>
<dbReference type="Pfam" id="PF01725">
    <property type="entry name" value="Ham1p_like"/>
    <property type="match status" value="1"/>
</dbReference>
<organism evidence="12 13">
    <name type="scientific">Halobacteroides halobius (strain ATCC 35273 / DSM 5150 / MD-1)</name>
    <dbReference type="NCBI Taxonomy" id="748449"/>
    <lineage>
        <taxon>Bacteria</taxon>
        <taxon>Bacillati</taxon>
        <taxon>Bacillota</taxon>
        <taxon>Clostridia</taxon>
        <taxon>Halanaerobiales</taxon>
        <taxon>Halobacteroidaceae</taxon>
        <taxon>Halobacteroides</taxon>
    </lineage>
</organism>
<dbReference type="NCBIfam" id="NF011397">
    <property type="entry name" value="PRK14822.1"/>
    <property type="match status" value="1"/>
</dbReference>
<evidence type="ECO:0000256" key="2">
    <source>
        <dbReference type="ARBA" id="ARBA00011738"/>
    </source>
</evidence>
<evidence type="ECO:0000313" key="13">
    <source>
        <dbReference type="Proteomes" id="UP000010880"/>
    </source>
</evidence>
<feature type="binding site" evidence="10">
    <location>
        <begin position="180"/>
        <end position="181"/>
    </location>
    <ligand>
        <name>substrate</name>
    </ligand>
</feature>
<keyword evidence="7 10" id="KW-0546">Nucleotide metabolism</keyword>
<evidence type="ECO:0000256" key="5">
    <source>
        <dbReference type="ARBA" id="ARBA00022801"/>
    </source>
</evidence>
<dbReference type="eggNOG" id="COG0127">
    <property type="taxonomic scope" value="Bacteria"/>
</dbReference>
<comment type="similarity">
    <text evidence="1 10 11">Belongs to the HAM1 NTPase family.</text>
</comment>
<dbReference type="FunFam" id="3.90.950.10:FF:000001">
    <property type="entry name" value="dITP/XTP pyrophosphatase"/>
    <property type="match status" value="1"/>
</dbReference>
<comment type="cofactor">
    <cofactor evidence="10">
        <name>Mg(2+)</name>
        <dbReference type="ChEBI" id="CHEBI:18420"/>
    </cofactor>
    <text evidence="10">Binds 1 Mg(2+) ion per subunit.</text>
</comment>
<protein>
    <recommendedName>
        <fullName evidence="10">dITP/XTP pyrophosphatase</fullName>
        <ecNumber evidence="10">3.6.1.66</ecNumber>
    </recommendedName>
    <alternativeName>
        <fullName evidence="10">Non-canonical purine NTP pyrophosphatase</fullName>
    </alternativeName>
    <alternativeName>
        <fullName evidence="10">Non-standard purine NTP pyrophosphatase</fullName>
    </alternativeName>
    <alternativeName>
        <fullName evidence="10">Nucleoside-triphosphate diphosphatase</fullName>
    </alternativeName>
    <alternativeName>
        <fullName evidence="10">Nucleoside-triphosphate pyrophosphatase</fullName>
        <shortName evidence="10">NTPase</shortName>
    </alternativeName>
</protein>
<dbReference type="InterPro" id="IPR002637">
    <property type="entry name" value="RdgB/HAM1"/>
</dbReference>
<dbReference type="EC" id="3.6.1.66" evidence="10"/>
<dbReference type="HAMAP" id="MF_01405">
    <property type="entry name" value="Non_canon_purine_NTPase"/>
    <property type="match status" value="1"/>
</dbReference>
<dbReference type="GO" id="GO:0017111">
    <property type="term" value="F:ribonucleoside triphosphate phosphatase activity"/>
    <property type="evidence" value="ECO:0007669"/>
    <property type="project" value="InterPro"/>
</dbReference>